<evidence type="ECO:0000256" key="1">
    <source>
        <dbReference type="SAM" id="MobiDB-lite"/>
    </source>
</evidence>
<feature type="region of interest" description="Disordered" evidence="1">
    <location>
        <begin position="1"/>
        <end position="45"/>
    </location>
</feature>
<dbReference type="EMBL" id="OZ075115">
    <property type="protein sequence ID" value="CAL5062829.1"/>
    <property type="molecule type" value="Genomic_DNA"/>
</dbReference>
<evidence type="ECO:0000313" key="3">
    <source>
        <dbReference type="Proteomes" id="UP001497457"/>
    </source>
</evidence>
<proteinExistence type="predicted"/>
<gene>
    <name evidence="2" type="ORF">URODEC1_LOCUS98531</name>
</gene>
<dbReference type="PANTHER" id="PTHR37259:SF2">
    <property type="entry name" value="OS07G0474300 PROTEIN"/>
    <property type="match status" value="1"/>
</dbReference>
<feature type="region of interest" description="Disordered" evidence="1">
    <location>
        <begin position="103"/>
        <end position="135"/>
    </location>
</feature>
<sequence length="295" mass="30978">MDRRPPLAVSPRRLRPRPHRVPRPPLVPASSVKTPPGSMKKAAAPMRASICAIPSPIRLDPSPMRASVSALPSPVRFEPSPPRASVAAAALPTATTRAKLDFPAAAASSPARAPAGKENLLPASALSTPPTKAARGAEKENLLPVGADPHDELVALNLAAVASAAGPLFVRGRMYDLYSARRNERLKRKHGFPYSCEDSSASAALDPEAVAEDPCVAVELSKRRVAKKAYTATGAESVRRSMPAADFSAGRAGGLRPRSSLGSSKEMKKASAASGAVSMAVKERRINPRSSVRRI</sequence>
<feature type="region of interest" description="Disordered" evidence="1">
    <location>
        <begin position="232"/>
        <end position="295"/>
    </location>
</feature>
<dbReference type="AlphaFoldDB" id="A0ABC9ETA6"/>
<accession>A0ABC9ETA6</accession>
<feature type="compositionally biased region" description="Low complexity" evidence="1">
    <location>
        <begin position="248"/>
        <end position="280"/>
    </location>
</feature>
<feature type="compositionally biased region" description="Basic residues" evidence="1">
    <location>
        <begin position="12"/>
        <end position="22"/>
    </location>
</feature>
<keyword evidence="3" id="KW-1185">Reference proteome</keyword>
<reference evidence="2" key="1">
    <citation type="submission" date="2024-10" db="EMBL/GenBank/DDBJ databases">
        <authorList>
            <person name="Ryan C."/>
        </authorList>
    </citation>
    <scope>NUCLEOTIDE SEQUENCE [LARGE SCALE GENOMIC DNA]</scope>
</reference>
<dbReference type="PANTHER" id="PTHR37259">
    <property type="entry name" value="OS07G0474300 PROTEIN"/>
    <property type="match status" value="1"/>
</dbReference>
<feature type="compositionally biased region" description="Low complexity" evidence="1">
    <location>
        <begin position="103"/>
        <end position="114"/>
    </location>
</feature>
<dbReference type="Proteomes" id="UP001497457">
    <property type="component" value="Chromosome 5rd"/>
</dbReference>
<protein>
    <submittedName>
        <fullName evidence="2">Uncharacterized protein</fullName>
    </submittedName>
</protein>
<organism evidence="2 3">
    <name type="scientific">Urochloa decumbens</name>
    <dbReference type="NCBI Taxonomy" id="240449"/>
    <lineage>
        <taxon>Eukaryota</taxon>
        <taxon>Viridiplantae</taxon>
        <taxon>Streptophyta</taxon>
        <taxon>Embryophyta</taxon>
        <taxon>Tracheophyta</taxon>
        <taxon>Spermatophyta</taxon>
        <taxon>Magnoliopsida</taxon>
        <taxon>Liliopsida</taxon>
        <taxon>Poales</taxon>
        <taxon>Poaceae</taxon>
        <taxon>PACMAD clade</taxon>
        <taxon>Panicoideae</taxon>
        <taxon>Panicodae</taxon>
        <taxon>Paniceae</taxon>
        <taxon>Melinidinae</taxon>
        <taxon>Urochloa</taxon>
    </lineage>
</organism>
<name>A0ABC9ETA6_9POAL</name>
<evidence type="ECO:0000313" key="2">
    <source>
        <dbReference type="EMBL" id="CAL5062829.1"/>
    </source>
</evidence>